<proteinExistence type="predicted"/>
<name>A0A3F3PTL6_9EURO</name>
<organism evidence="1 2">
    <name type="scientific">Aspergillus welwitschiae</name>
    <dbReference type="NCBI Taxonomy" id="1341132"/>
    <lineage>
        <taxon>Eukaryota</taxon>
        <taxon>Fungi</taxon>
        <taxon>Dikarya</taxon>
        <taxon>Ascomycota</taxon>
        <taxon>Pezizomycotina</taxon>
        <taxon>Eurotiomycetes</taxon>
        <taxon>Eurotiomycetidae</taxon>
        <taxon>Eurotiales</taxon>
        <taxon>Aspergillaceae</taxon>
        <taxon>Aspergillus</taxon>
        <taxon>Aspergillus subgen. Circumdati</taxon>
    </lineage>
</organism>
<gene>
    <name evidence="1" type="ORF">BDQ94DRAFT_149107</name>
</gene>
<accession>A0A3F3PTL6</accession>
<dbReference type="RefSeq" id="XP_026623190.1">
    <property type="nucleotide sequence ID" value="XM_026767316.1"/>
</dbReference>
<evidence type="ECO:0000313" key="2">
    <source>
        <dbReference type="Proteomes" id="UP000253729"/>
    </source>
</evidence>
<sequence length="51" mass="5724">MPRHYRPLLIALPSAVISFPIIVVQTPSPTHSPEQRSHFQSFAILTGKISR</sequence>
<reference evidence="1 2" key="1">
    <citation type="submission" date="2018-07" db="EMBL/GenBank/DDBJ databases">
        <title>The genomes of Aspergillus section Nigri reveals drivers in fungal speciation.</title>
        <authorList>
            <consortium name="DOE Joint Genome Institute"/>
            <person name="Vesth T.C."/>
            <person name="Nybo J."/>
            <person name="Theobald S."/>
            <person name="Brandl J."/>
            <person name="Frisvad J.C."/>
            <person name="Nielsen K.F."/>
            <person name="Lyhne E.K."/>
            <person name="Kogle M.E."/>
            <person name="Kuo A."/>
            <person name="Riley R."/>
            <person name="Clum A."/>
            <person name="Nolan M."/>
            <person name="Lipzen A."/>
            <person name="Salamov A."/>
            <person name="Henrissat B."/>
            <person name="Wiebenga A."/>
            <person name="De vries R.P."/>
            <person name="Grigoriev I.V."/>
            <person name="Mortensen U.H."/>
            <person name="Andersen M.R."/>
            <person name="Baker S.E."/>
        </authorList>
    </citation>
    <scope>NUCLEOTIDE SEQUENCE [LARGE SCALE GENOMIC DNA]</scope>
    <source>
        <strain evidence="1 2">CBS 139.54b</strain>
    </source>
</reference>
<keyword evidence="2" id="KW-1185">Reference proteome</keyword>
<dbReference type="GeneID" id="38135672"/>
<dbReference type="EMBL" id="KZ852062">
    <property type="protein sequence ID" value="RDH30168.1"/>
    <property type="molecule type" value="Genomic_DNA"/>
</dbReference>
<dbReference type="Proteomes" id="UP000253729">
    <property type="component" value="Unassembled WGS sequence"/>
</dbReference>
<evidence type="ECO:0000313" key="1">
    <source>
        <dbReference type="EMBL" id="RDH30168.1"/>
    </source>
</evidence>
<dbReference type="AlphaFoldDB" id="A0A3F3PTL6"/>
<protein>
    <submittedName>
        <fullName evidence="1">Uncharacterized protein</fullName>
    </submittedName>
</protein>